<reference evidence="5 7" key="2">
    <citation type="journal article" date="2014" name="BMC Genomics">
        <title>An improved genome release (version Mt4.0) for the model legume Medicago truncatula.</title>
        <authorList>
            <person name="Tang H."/>
            <person name="Krishnakumar V."/>
            <person name="Bidwell S."/>
            <person name="Rosen B."/>
            <person name="Chan A."/>
            <person name="Zhou S."/>
            <person name="Gentzbittel L."/>
            <person name="Childs K.L."/>
            <person name="Yandell M."/>
            <person name="Gundlach H."/>
            <person name="Mayer K.F."/>
            <person name="Schwartz D.C."/>
            <person name="Town C.D."/>
        </authorList>
    </citation>
    <scope>GENOME REANNOTATION</scope>
    <source>
        <strain evidence="6 7">cv. Jemalong A17</strain>
    </source>
</reference>
<accession>G7JCR0</accession>
<feature type="domain" description="ABC transporter" evidence="4">
    <location>
        <begin position="17"/>
        <end position="61"/>
    </location>
</feature>
<proteinExistence type="inferred from homology"/>
<dbReference type="Pfam" id="PF00005">
    <property type="entry name" value="ABC_tran"/>
    <property type="match status" value="1"/>
</dbReference>
<dbReference type="PANTHER" id="PTHR48042">
    <property type="entry name" value="ABC TRANSPORTER G FAMILY MEMBER 11"/>
    <property type="match status" value="1"/>
</dbReference>
<dbReference type="EMBL" id="CM001220">
    <property type="protein sequence ID" value="AES90635.1"/>
    <property type="molecule type" value="Genomic_DNA"/>
</dbReference>
<keyword evidence="3" id="KW-0812">Transmembrane</keyword>
<dbReference type="Gene3D" id="3.40.50.300">
    <property type="entry name" value="P-loop containing nucleotide triphosphate hydrolases"/>
    <property type="match status" value="1"/>
</dbReference>
<feature type="transmembrane region" description="Helical" evidence="3">
    <location>
        <begin position="192"/>
        <end position="211"/>
    </location>
</feature>
<dbReference type="InterPro" id="IPR003439">
    <property type="entry name" value="ABC_transporter-like_ATP-bd"/>
</dbReference>
<keyword evidence="3" id="KW-1133">Transmembrane helix</keyword>
<protein>
    <submittedName>
        <fullName evidence="5">White-brown-complex ABC transporter family protein, putative</fullName>
    </submittedName>
</protein>
<gene>
    <name evidence="5" type="ordered locus">MTR_4g094080</name>
</gene>
<feature type="transmembrane region" description="Helical" evidence="3">
    <location>
        <begin position="244"/>
        <end position="264"/>
    </location>
</feature>
<keyword evidence="2" id="KW-0813">Transport</keyword>
<dbReference type="Proteomes" id="UP000002051">
    <property type="component" value="Chromosome 4"/>
</dbReference>
<dbReference type="EnsemblPlants" id="AES90635">
    <property type="protein sequence ID" value="AES90635"/>
    <property type="gene ID" value="MTR_4g094080"/>
</dbReference>
<organism evidence="5 7">
    <name type="scientific">Medicago truncatula</name>
    <name type="common">Barrel medic</name>
    <name type="synonym">Medicago tribuloides</name>
    <dbReference type="NCBI Taxonomy" id="3880"/>
    <lineage>
        <taxon>Eukaryota</taxon>
        <taxon>Viridiplantae</taxon>
        <taxon>Streptophyta</taxon>
        <taxon>Embryophyta</taxon>
        <taxon>Tracheophyta</taxon>
        <taxon>Spermatophyta</taxon>
        <taxon>Magnoliopsida</taxon>
        <taxon>eudicotyledons</taxon>
        <taxon>Gunneridae</taxon>
        <taxon>Pentapetalae</taxon>
        <taxon>rosids</taxon>
        <taxon>fabids</taxon>
        <taxon>Fabales</taxon>
        <taxon>Fabaceae</taxon>
        <taxon>Papilionoideae</taxon>
        <taxon>50 kb inversion clade</taxon>
        <taxon>NPAAA clade</taxon>
        <taxon>Hologalegina</taxon>
        <taxon>IRL clade</taxon>
        <taxon>Trifolieae</taxon>
        <taxon>Medicago</taxon>
    </lineage>
</organism>
<name>G7JCR0_MEDTR</name>
<evidence type="ECO:0000313" key="7">
    <source>
        <dbReference type="Proteomes" id="UP000002051"/>
    </source>
</evidence>
<dbReference type="InterPro" id="IPR052215">
    <property type="entry name" value="Plant_ABCG"/>
</dbReference>
<keyword evidence="7" id="KW-1185">Reference proteome</keyword>
<evidence type="ECO:0000256" key="2">
    <source>
        <dbReference type="ARBA" id="ARBA00022448"/>
    </source>
</evidence>
<dbReference type="AlphaFoldDB" id="G7JCR0"/>
<evidence type="ECO:0000256" key="1">
    <source>
        <dbReference type="ARBA" id="ARBA00005814"/>
    </source>
</evidence>
<sequence>MGGDLWVTISNGRKPILQGLKGYAKPGQFLAIMGLSGSGKSTLLDALVHSINNYVVHINKDFEEDPAIAITGGLCTKEAIQILVKSYDSSEISHQVQKEFSQIKKKVFDTRKKKSHADFLTQCLILTRRSFVNMHREVGYYWYLNEKKLMGIMVSLHLPLAILSTIPFLLLMSLFPGPVVYYLVGLHQGHDFISLLFISVFLVEGLMMIVASMVPKPFWKNTLCTIFPFTNMHIKDCSKMSFKVDFAILVRMALVYRIMFLIIIKCFEKVKPIVAGINSPQEIFRFTKVTRSSEI</sequence>
<evidence type="ECO:0000313" key="6">
    <source>
        <dbReference type="EnsemblPlants" id="AES90635"/>
    </source>
</evidence>
<dbReference type="PANTHER" id="PTHR48042:SF1">
    <property type="entry name" value="ABC TRANSPORTER G FAMILY MEMBER 11-LIKE"/>
    <property type="match status" value="1"/>
</dbReference>
<dbReference type="HOGENOM" id="CLU_944504_0_0_1"/>
<dbReference type="InterPro" id="IPR027417">
    <property type="entry name" value="P-loop_NTPase"/>
</dbReference>
<evidence type="ECO:0000259" key="4">
    <source>
        <dbReference type="Pfam" id="PF00005"/>
    </source>
</evidence>
<dbReference type="PaxDb" id="3880-AES90635"/>
<reference evidence="6" key="3">
    <citation type="submission" date="2015-04" db="UniProtKB">
        <authorList>
            <consortium name="EnsemblPlants"/>
        </authorList>
    </citation>
    <scope>IDENTIFICATION</scope>
    <source>
        <strain evidence="6">cv. Jemalong A17</strain>
    </source>
</reference>
<reference evidence="5 7" key="1">
    <citation type="journal article" date="2011" name="Nature">
        <title>The Medicago genome provides insight into the evolution of rhizobial symbioses.</title>
        <authorList>
            <person name="Young N.D."/>
            <person name="Debelle F."/>
            <person name="Oldroyd G.E."/>
            <person name="Geurts R."/>
            <person name="Cannon S.B."/>
            <person name="Udvardi M.K."/>
            <person name="Benedito V.A."/>
            <person name="Mayer K.F."/>
            <person name="Gouzy J."/>
            <person name="Schoof H."/>
            <person name="Van de Peer Y."/>
            <person name="Proost S."/>
            <person name="Cook D.R."/>
            <person name="Meyers B.C."/>
            <person name="Spannagl M."/>
            <person name="Cheung F."/>
            <person name="De Mita S."/>
            <person name="Krishnakumar V."/>
            <person name="Gundlach H."/>
            <person name="Zhou S."/>
            <person name="Mudge J."/>
            <person name="Bharti A.K."/>
            <person name="Murray J.D."/>
            <person name="Naoumkina M.A."/>
            <person name="Rosen B."/>
            <person name="Silverstein K.A."/>
            <person name="Tang H."/>
            <person name="Rombauts S."/>
            <person name="Zhao P.X."/>
            <person name="Zhou P."/>
            <person name="Barbe V."/>
            <person name="Bardou P."/>
            <person name="Bechner M."/>
            <person name="Bellec A."/>
            <person name="Berger A."/>
            <person name="Berges H."/>
            <person name="Bidwell S."/>
            <person name="Bisseling T."/>
            <person name="Choisne N."/>
            <person name="Couloux A."/>
            <person name="Denny R."/>
            <person name="Deshpande S."/>
            <person name="Dai X."/>
            <person name="Doyle J.J."/>
            <person name="Dudez A.M."/>
            <person name="Farmer A.D."/>
            <person name="Fouteau S."/>
            <person name="Franken C."/>
            <person name="Gibelin C."/>
            <person name="Gish J."/>
            <person name="Goldstein S."/>
            <person name="Gonzalez A.J."/>
            <person name="Green P.J."/>
            <person name="Hallab A."/>
            <person name="Hartog M."/>
            <person name="Hua A."/>
            <person name="Humphray S.J."/>
            <person name="Jeong D.H."/>
            <person name="Jing Y."/>
            <person name="Jocker A."/>
            <person name="Kenton S.M."/>
            <person name="Kim D.J."/>
            <person name="Klee K."/>
            <person name="Lai H."/>
            <person name="Lang C."/>
            <person name="Lin S."/>
            <person name="Macmil S.L."/>
            <person name="Magdelenat G."/>
            <person name="Matthews L."/>
            <person name="McCorrison J."/>
            <person name="Monaghan E.L."/>
            <person name="Mun J.H."/>
            <person name="Najar F.Z."/>
            <person name="Nicholson C."/>
            <person name="Noirot C."/>
            <person name="O'Bleness M."/>
            <person name="Paule C.R."/>
            <person name="Poulain J."/>
            <person name="Prion F."/>
            <person name="Qin B."/>
            <person name="Qu C."/>
            <person name="Retzel E.F."/>
            <person name="Riddle C."/>
            <person name="Sallet E."/>
            <person name="Samain S."/>
            <person name="Samson N."/>
            <person name="Sanders I."/>
            <person name="Saurat O."/>
            <person name="Scarpelli C."/>
            <person name="Schiex T."/>
            <person name="Segurens B."/>
            <person name="Severin A.J."/>
            <person name="Sherrier D.J."/>
            <person name="Shi R."/>
            <person name="Sims S."/>
            <person name="Singer S.R."/>
            <person name="Sinharoy S."/>
            <person name="Sterck L."/>
            <person name="Viollet A."/>
            <person name="Wang B.B."/>
            <person name="Wang K."/>
            <person name="Wang M."/>
            <person name="Wang X."/>
            <person name="Warfsmann J."/>
            <person name="Weissenbach J."/>
            <person name="White D.D."/>
            <person name="White J.D."/>
            <person name="Wiley G.B."/>
            <person name="Wincker P."/>
            <person name="Xing Y."/>
            <person name="Yang L."/>
            <person name="Yao Z."/>
            <person name="Ying F."/>
            <person name="Zhai J."/>
            <person name="Zhou L."/>
            <person name="Zuber A."/>
            <person name="Denarie J."/>
            <person name="Dixon R.A."/>
            <person name="May G.D."/>
            <person name="Schwartz D.C."/>
            <person name="Rogers J."/>
            <person name="Quetier F."/>
            <person name="Town C.D."/>
            <person name="Roe B.A."/>
        </authorList>
    </citation>
    <scope>NUCLEOTIDE SEQUENCE [LARGE SCALE GENOMIC DNA]</scope>
    <source>
        <strain evidence="5">A17</strain>
        <strain evidence="6 7">cv. Jemalong A17</strain>
    </source>
</reference>
<comment type="similarity">
    <text evidence="1">Belongs to the ABC transporter superfamily. ABCG family. Eye pigment precursor importer (TC 3.A.1.204) subfamily.</text>
</comment>
<dbReference type="eggNOG" id="KOG0061">
    <property type="taxonomic scope" value="Eukaryota"/>
</dbReference>
<keyword evidence="3" id="KW-0472">Membrane</keyword>
<dbReference type="GO" id="GO:0005524">
    <property type="term" value="F:ATP binding"/>
    <property type="evidence" value="ECO:0007669"/>
    <property type="project" value="InterPro"/>
</dbReference>
<evidence type="ECO:0000256" key="3">
    <source>
        <dbReference type="SAM" id="Phobius"/>
    </source>
</evidence>
<dbReference type="SUPFAM" id="SSF52540">
    <property type="entry name" value="P-loop containing nucleoside triphosphate hydrolases"/>
    <property type="match status" value="2"/>
</dbReference>
<dbReference type="GO" id="GO:0016887">
    <property type="term" value="F:ATP hydrolysis activity"/>
    <property type="evidence" value="ECO:0007669"/>
    <property type="project" value="InterPro"/>
</dbReference>
<evidence type="ECO:0000313" key="5">
    <source>
        <dbReference type="EMBL" id="AES90635.1"/>
    </source>
</evidence>